<name>A0A7J6XGL7_THATH</name>
<feature type="non-terminal residue" evidence="1">
    <location>
        <position position="1"/>
    </location>
</feature>
<dbReference type="EMBL" id="JABWDY010000255">
    <property type="protein sequence ID" value="KAF5208248.1"/>
    <property type="molecule type" value="Genomic_DNA"/>
</dbReference>
<sequence length="121" mass="13699">MRLLSAISITGSLFDSVWKYGTMASDEQRGLLWKILEHTALYVWGIWLLRNNIIFREHTARIEQTILNVKALAWMAAAADTRAAEAFGKTWQAALTVHIRAGTTLLVDRWQCSNRAVIITV</sequence>
<evidence type="ECO:0000313" key="2">
    <source>
        <dbReference type="Proteomes" id="UP000554482"/>
    </source>
</evidence>
<keyword evidence="2" id="KW-1185">Reference proteome</keyword>
<gene>
    <name evidence="1" type="ORF">FRX31_002165</name>
</gene>
<dbReference type="Proteomes" id="UP000554482">
    <property type="component" value="Unassembled WGS sequence"/>
</dbReference>
<reference evidence="1 2" key="1">
    <citation type="submission" date="2020-06" db="EMBL/GenBank/DDBJ databases">
        <title>Transcriptomic and genomic resources for Thalictrum thalictroides and T. hernandezii: Facilitating candidate gene discovery in an emerging model plant lineage.</title>
        <authorList>
            <person name="Arias T."/>
            <person name="Riano-Pachon D.M."/>
            <person name="Di Stilio V.S."/>
        </authorList>
    </citation>
    <scope>NUCLEOTIDE SEQUENCE [LARGE SCALE GENOMIC DNA]</scope>
    <source>
        <strain evidence="2">cv. WT478/WT964</strain>
        <tissue evidence="1">Leaves</tissue>
    </source>
</reference>
<dbReference type="AlphaFoldDB" id="A0A7J6XGL7"/>
<accession>A0A7J6XGL7</accession>
<protein>
    <submittedName>
        <fullName evidence="1">Uncharacterized protein</fullName>
    </submittedName>
</protein>
<proteinExistence type="predicted"/>
<organism evidence="1 2">
    <name type="scientific">Thalictrum thalictroides</name>
    <name type="common">Rue-anemone</name>
    <name type="synonym">Anemone thalictroides</name>
    <dbReference type="NCBI Taxonomy" id="46969"/>
    <lineage>
        <taxon>Eukaryota</taxon>
        <taxon>Viridiplantae</taxon>
        <taxon>Streptophyta</taxon>
        <taxon>Embryophyta</taxon>
        <taxon>Tracheophyta</taxon>
        <taxon>Spermatophyta</taxon>
        <taxon>Magnoliopsida</taxon>
        <taxon>Ranunculales</taxon>
        <taxon>Ranunculaceae</taxon>
        <taxon>Thalictroideae</taxon>
        <taxon>Thalictrum</taxon>
    </lineage>
</organism>
<comment type="caution">
    <text evidence="1">The sequence shown here is derived from an EMBL/GenBank/DDBJ whole genome shotgun (WGS) entry which is preliminary data.</text>
</comment>
<evidence type="ECO:0000313" key="1">
    <source>
        <dbReference type="EMBL" id="KAF5208248.1"/>
    </source>
</evidence>